<proteinExistence type="predicted"/>
<evidence type="ECO:0000313" key="3">
    <source>
        <dbReference type="Proteomes" id="UP000021816"/>
    </source>
</evidence>
<dbReference type="PRINTS" id="PR00046">
    <property type="entry name" value="SIGMA70FCT"/>
</dbReference>
<name>A0A011PZJ7_9PROT</name>
<dbReference type="InterPro" id="IPR036388">
    <property type="entry name" value="WH-like_DNA-bd_sf"/>
</dbReference>
<dbReference type="EMBL" id="JEMX01000012">
    <property type="protein sequence ID" value="EXI82320.1"/>
    <property type="molecule type" value="Genomic_DNA"/>
</dbReference>
<dbReference type="SUPFAM" id="SSF88659">
    <property type="entry name" value="Sigma3 and sigma4 domains of RNA polymerase sigma factors"/>
    <property type="match status" value="1"/>
</dbReference>
<dbReference type="AlphaFoldDB" id="A0A011PZJ7"/>
<dbReference type="Proteomes" id="UP000021816">
    <property type="component" value="Unassembled WGS sequence"/>
</dbReference>
<protein>
    <submittedName>
        <fullName evidence="2">RNA polymerase sigma factor RpoS</fullName>
    </submittedName>
</protein>
<evidence type="ECO:0000313" key="2">
    <source>
        <dbReference type="EMBL" id="EXI82320.1"/>
    </source>
</evidence>
<dbReference type="PATRIC" id="fig|1454003.3.peg.791"/>
<feature type="domain" description="RNA polymerase sigma-70 region 4" evidence="1">
    <location>
        <begin position="71"/>
        <end position="115"/>
    </location>
</feature>
<accession>A0A011PZJ7</accession>
<organism evidence="2 3">
    <name type="scientific">Candidatus Accumulibacter appositus</name>
    <dbReference type="NCBI Taxonomy" id="1454003"/>
    <lineage>
        <taxon>Bacteria</taxon>
        <taxon>Pseudomonadati</taxon>
        <taxon>Pseudomonadota</taxon>
        <taxon>Betaproteobacteria</taxon>
        <taxon>Candidatus Accumulibacter</taxon>
    </lineage>
</organism>
<dbReference type="Pfam" id="PF04545">
    <property type="entry name" value="Sigma70_r4"/>
    <property type="match status" value="1"/>
</dbReference>
<dbReference type="InterPro" id="IPR013324">
    <property type="entry name" value="RNA_pol_sigma_r3/r4-like"/>
</dbReference>
<dbReference type="Gene3D" id="1.10.10.10">
    <property type="entry name" value="Winged helix-like DNA-binding domain superfamily/Winged helix DNA-binding domain"/>
    <property type="match status" value="1"/>
</dbReference>
<dbReference type="InterPro" id="IPR000943">
    <property type="entry name" value="RNA_pol_sigma70"/>
</dbReference>
<dbReference type="GO" id="GO:0003700">
    <property type="term" value="F:DNA-binding transcription factor activity"/>
    <property type="evidence" value="ECO:0007669"/>
    <property type="project" value="InterPro"/>
</dbReference>
<comment type="caution">
    <text evidence="2">The sequence shown here is derived from an EMBL/GenBank/DDBJ whole genome shotgun (WGS) entry which is preliminary data.</text>
</comment>
<dbReference type="InterPro" id="IPR007630">
    <property type="entry name" value="RNA_pol_sigma70_r4"/>
</dbReference>
<reference evidence="2 3" key="1">
    <citation type="submission" date="2014-02" db="EMBL/GenBank/DDBJ databases">
        <title>Expanding our view of genomic diversity in Candidatus Accumulibacter clades.</title>
        <authorList>
            <person name="Skennerton C.T."/>
            <person name="Barr J.J."/>
            <person name="Slater F.R."/>
            <person name="Bond P.L."/>
            <person name="Tyson G.W."/>
        </authorList>
    </citation>
    <scope>NUCLEOTIDE SEQUENCE [LARGE SCALE GENOMIC DNA]</scope>
    <source>
        <strain evidence="3">BA-92</strain>
    </source>
</reference>
<dbReference type="STRING" id="1454003.AW10_00768"/>
<gene>
    <name evidence="2" type="ORF">AW10_00768</name>
</gene>
<dbReference type="GO" id="GO:0006352">
    <property type="term" value="P:DNA-templated transcription initiation"/>
    <property type="evidence" value="ECO:0007669"/>
    <property type="project" value="InterPro"/>
</dbReference>
<evidence type="ECO:0000259" key="1">
    <source>
        <dbReference type="Pfam" id="PF04545"/>
    </source>
</evidence>
<sequence>MVANLRQRVTAVNALLAAVYGEDTRLSVVLERLGANDQEIGHFREHAVTEACDRVVDAVSTCFQSLRNGSRDFLVLSRRLGLDGDVATLQEVGDELGVTRERVRQLEERARLKCRASRNRDAVEACLLEILALTRGPSLSRKSSAPDEGL</sequence>